<evidence type="ECO:0000256" key="1">
    <source>
        <dbReference type="ARBA" id="ARBA00004141"/>
    </source>
</evidence>
<comment type="subcellular location">
    <subcellularLocation>
        <location evidence="1">Membrane</location>
        <topology evidence="1">Multi-pass membrane protein</topology>
    </subcellularLocation>
</comment>
<gene>
    <name evidence="8" type="ORF">ASPZODRAFT_96773</name>
</gene>
<keyword evidence="4 6" id="KW-0472">Membrane</keyword>
<dbReference type="VEuPathDB" id="FungiDB:ASPZODRAFT_96773"/>
<dbReference type="GO" id="GO:0016020">
    <property type="term" value="C:membrane"/>
    <property type="evidence" value="ECO:0007669"/>
    <property type="project" value="UniProtKB-SubCell"/>
</dbReference>
<feature type="transmembrane region" description="Helical" evidence="6">
    <location>
        <begin position="200"/>
        <end position="217"/>
    </location>
</feature>
<evidence type="ECO:0000259" key="7">
    <source>
        <dbReference type="Pfam" id="PF20684"/>
    </source>
</evidence>
<protein>
    <recommendedName>
        <fullName evidence="7">Rhodopsin domain-containing protein</fullName>
    </recommendedName>
</protein>
<accession>A0A1L9SH32</accession>
<feature type="transmembrane region" description="Helical" evidence="6">
    <location>
        <begin position="43"/>
        <end position="67"/>
    </location>
</feature>
<dbReference type="EMBL" id="KV878342">
    <property type="protein sequence ID" value="OJJ46502.1"/>
    <property type="molecule type" value="Genomic_DNA"/>
</dbReference>
<evidence type="ECO:0000256" key="5">
    <source>
        <dbReference type="ARBA" id="ARBA00038359"/>
    </source>
</evidence>
<dbReference type="Pfam" id="PF20684">
    <property type="entry name" value="Fung_rhodopsin"/>
    <property type="match status" value="1"/>
</dbReference>
<dbReference type="GeneID" id="34617002"/>
<feature type="transmembrane region" description="Helical" evidence="6">
    <location>
        <begin position="237"/>
        <end position="257"/>
    </location>
</feature>
<keyword evidence="3 6" id="KW-1133">Transmembrane helix</keyword>
<feature type="transmembrane region" description="Helical" evidence="6">
    <location>
        <begin position="171"/>
        <end position="188"/>
    </location>
</feature>
<organism evidence="8 9">
    <name type="scientific">Penicilliopsis zonata CBS 506.65</name>
    <dbReference type="NCBI Taxonomy" id="1073090"/>
    <lineage>
        <taxon>Eukaryota</taxon>
        <taxon>Fungi</taxon>
        <taxon>Dikarya</taxon>
        <taxon>Ascomycota</taxon>
        <taxon>Pezizomycotina</taxon>
        <taxon>Eurotiomycetes</taxon>
        <taxon>Eurotiomycetidae</taxon>
        <taxon>Eurotiales</taxon>
        <taxon>Aspergillaceae</taxon>
        <taxon>Penicilliopsis</taxon>
    </lineage>
</organism>
<evidence type="ECO:0000256" key="2">
    <source>
        <dbReference type="ARBA" id="ARBA00022692"/>
    </source>
</evidence>
<keyword evidence="2 6" id="KW-0812">Transmembrane</keyword>
<comment type="similarity">
    <text evidence="5">Belongs to the SAT4 family.</text>
</comment>
<dbReference type="InterPro" id="IPR052337">
    <property type="entry name" value="SAT4-like"/>
</dbReference>
<dbReference type="RefSeq" id="XP_022581012.1">
    <property type="nucleotide sequence ID" value="XM_022730538.1"/>
</dbReference>
<evidence type="ECO:0000256" key="6">
    <source>
        <dbReference type="SAM" id="Phobius"/>
    </source>
</evidence>
<dbReference type="PANTHER" id="PTHR33048:SF155">
    <property type="entry name" value="INTEGRAL MEMBRANE PROTEIN"/>
    <property type="match status" value="1"/>
</dbReference>
<proteinExistence type="inferred from homology"/>
<evidence type="ECO:0000313" key="8">
    <source>
        <dbReference type="EMBL" id="OJJ46502.1"/>
    </source>
</evidence>
<evidence type="ECO:0000256" key="3">
    <source>
        <dbReference type="ARBA" id="ARBA00022989"/>
    </source>
</evidence>
<dbReference type="AlphaFoldDB" id="A0A1L9SH32"/>
<feature type="transmembrane region" description="Helical" evidence="6">
    <location>
        <begin position="12"/>
        <end position="31"/>
    </location>
</feature>
<sequence length="340" mass="37386">MPTTGSQAALLHGSWAAVGISLLVFGLRIIAKYRIHKIRSDDYVMAAAVILLVASAAMVTVAVHYGFGLSVPSATSVQAQMYFTLFQVFCIPATALARVSFILYMLGIVFSRRSRIVYWTFAVLQLLVNSISVILILAQCPNIQGVWDSAEAHGCLPAHIQQDWGTAQTTFNSFTDMYLAVFPIWKIWHIHLRLRTKISLIVLLSLGIFAMGASIARTVELNRVYDSRSSVPNLVPLVRWTLVECCLVVVAASLPCMRSLTISFGQKIITISHFPWFGRSAQPVAMSESFQQPRWPAMPDGQPSLDESRSTAAVYTADIPSPIESNPPFQLASNHTSAIV</sequence>
<dbReference type="STRING" id="1073090.A0A1L9SH32"/>
<keyword evidence="9" id="KW-1185">Reference proteome</keyword>
<dbReference type="PANTHER" id="PTHR33048">
    <property type="entry name" value="PTH11-LIKE INTEGRAL MEMBRANE PROTEIN (AFU_ORTHOLOGUE AFUA_5G11245)"/>
    <property type="match status" value="1"/>
</dbReference>
<feature type="transmembrane region" description="Helical" evidence="6">
    <location>
        <begin position="79"/>
        <end position="104"/>
    </location>
</feature>
<reference evidence="9" key="1">
    <citation type="journal article" date="2017" name="Genome Biol.">
        <title>Comparative genomics reveals high biological diversity and specific adaptations in the industrially and medically important fungal genus Aspergillus.</title>
        <authorList>
            <person name="de Vries R.P."/>
            <person name="Riley R."/>
            <person name="Wiebenga A."/>
            <person name="Aguilar-Osorio G."/>
            <person name="Amillis S."/>
            <person name="Uchima C.A."/>
            <person name="Anderluh G."/>
            <person name="Asadollahi M."/>
            <person name="Askin M."/>
            <person name="Barry K."/>
            <person name="Battaglia E."/>
            <person name="Bayram O."/>
            <person name="Benocci T."/>
            <person name="Braus-Stromeyer S.A."/>
            <person name="Caldana C."/>
            <person name="Canovas D."/>
            <person name="Cerqueira G.C."/>
            <person name="Chen F."/>
            <person name="Chen W."/>
            <person name="Choi C."/>
            <person name="Clum A."/>
            <person name="Dos Santos R.A."/>
            <person name="Damasio A.R."/>
            <person name="Diallinas G."/>
            <person name="Emri T."/>
            <person name="Fekete E."/>
            <person name="Flipphi M."/>
            <person name="Freyberg S."/>
            <person name="Gallo A."/>
            <person name="Gournas C."/>
            <person name="Habgood R."/>
            <person name="Hainaut M."/>
            <person name="Harispe M.L."/>
            <person name="Henrissat B."/>
            <person name="Hilden K.S."/>
            <person name="Hope R."/>
            <person name="Hossain A."/>
            <person name="Karabika E."/>
            <person name="Karaffa L."/>
            <person name="Karanyi Z."/>
            <person name="Krasevec N."/>
            <person name="Kuo A."/>
            <person name="Kusch H."/>
            <person name="LaButti K."/>
            <person name="Lagendijk E.L."/>
            <person name="Lapidus A."/>
            <person name="Levasseur A."/>
            <person name="Lindquist E."/>
            <person name="Lipzen A."/>
            <person name="Logrieco A.F."/>
            <person name="MacCabe A."/>
            <person name="Maekelae M.R."/>
            <person name="Malavazi I."/>
            <person name="Melin P."/>
            <person name="Meyer V."/>
            <person name="Mielnichuk N."/>
            <person name="Miskei M."/>
            <person name="Molnar A.P."/>
            <person name="Mule G."/>
            <person name="Ngan C.Y."/>
            <person name="Orejas M."/>
            <person name="Orosz E."/>
            <person name="Ouedraogo J.P."/>
            <person name="Overkamp K.M."/>
            <person name="Park H.-S."/>
            <person name="Perrone G."/>
            <person name="Piumi F."/>
            <person name="Punt P.J."/>
            <person name="Ram A.F."/>
            <person name="Ramon A."/>
            <person name="Rauscher S."/>
            <person name="Record E."/>
            <person name="Riano-Pachon D.M."/>
            <person name="Robert V."/>
            <person name="Roehrig J."/>
            <person name="Ruller R."/>
            <person name="Salamov A."/>
            <person name="Salih N.S."/>
            <person name="Samson R.A."/>
            <person name="Sandor E."/>
            <person name="Sanguinetti M."/>
            <person name="Schuetze T."/>
            <person name="Sepcic K."/>
            <person name="Shelest E."/>
            <person name="Sherlock G."/>
            <person name="Sophianopoulou V."/>
            <person name="Squina F.M."/>
            <person name="Sun H."/>
            <person name="Susca A."/>
            <person name="Todd R.B."/>
            <person name="Tsang A."/>
            <person name="Unkles S.E."/>
            <person name="van de Wiele N."/>
            <person name="van Rossen-Uffink D."/>
            <person name="Oliveira J.V."/>
            <person name="Vesth T.C."/>
            <person name="Visser J."/>
            <person name="Yu J.-H."/>
            <person name="Zhou M."/>
            <person name="Andersen M.R."/>
            <person name="Archer D.B."/>
            <person name="Baker S.E."/>
            <person name="Benoit I."/>
            <person name="Brakhage A.A."/>
            <person name="Braus G.H."/>
            <person name="Fischer R."/>
            <person name="Frisvad J.C."/>
            <person name="Goldman G.H."/>
            <person name="Houbraken J."/>
            <person name="Oakley B."/>
            <person name="Pocsi I."/>
            <person name="Scazzocchio C."/>
            <person name="Seiboth B."/>
            <person name="vanKuyk P.A."/>
            <person name="Wortman J."/>
            <person name="Dyer P.S."/>
            <person name="Grigoriev I.V."/>
        </authorList>
    </citation>
    <scope>NUCLEOTIDE SEQUENCE [LARGE SCALE GENOMIC DNA]</scope>
    <source>
        <strain evidence="9">CBS 506.65</strain>
    </source>
</reference>
<dbReference type="OrthoDB" id="5429740at2759"/>
<dbReference type="InterPro" id="IPR049326">
    <property type="entry name" value="Rhodopsin_dom_fungi"/>
</dbReference>
<dbReference type="Proteomes" id="UP000184188">
    <property type="component" value="Unassembled WGS sequence"/>
</dbReference>
<feature type="domain" description="Rhodopsin" evidence="7">
    <location>
        <begin position="27"/>
        <end position="260"/>
    </location>
</feature>
<evidence type="ECO:0000256" key="4">
    <source>
        <dbReference type="ARBA" id="ARBA00023136"/>
    </source>
</evidence>
<feature type="transmembrane region" description="Helical" evidence="6">
    <location>
        <begin position="116"/>
        <end position="138"/>
    </location>
</feature>
<evidence type="ECO:0000313" key="9">
    <source>
        <dbReference type="Proteomes" id="UP000184188"/>
    </source>
</evidence>
<name>A0A1L9SH32_9EURO</name>